<accession>A0ABW3GL05</accession>
<evidence type="ECO:0000313" key="2">
    <source>
        <dbReference type="EMBL" id="MFD0931113.1"/>
    </source>
</evidence>
<dbReference type="EMBL" id="JBHTIV010000002">
    <property type="protein sequence ID" value="MFD0931113.1"/>
    <property type="molecule type" value="Genomic_DNA"/>
</dbReference>
<evidence type="ECO:0000256" key="1">
    <source>
        <dbReference type="SAM" id="SignalP"/>
    </source>
</evidence>
<keyword evidence="3" id="KW-1185">Reference proteome</keyword>
<dbReference type="RefSeq" id="WP_379656452.1">
    <property type="nucleotide sequence ID" value="NZ_JBHTIV010000002.1"/>
</dbReference>
<sequence>MSIFKTKALLLAISIFVLFSCSDDDDNICTDQVIETTGLESEYNCVNTKFEMDIDLTDDFIIITNQTDFNSRVTGECQPDIDFITYDLLIGKEQLTTGNDSIDYVLTEGCETNTYQLEVTFNQNNTLIAPNLTYHRLIPKLPQGREVTVDITID</sequence>
<proteinExistence type="predicted"/>
<organism evidence="2 3">
    <name type="scientific">Psychroflexus salinarum</name>
    <dbReference type="NCBI Taxonomy" id="546024"/>
    <lineage>
        <taxon>Bacteria</taxon>
        <taxon>Pseudomonadati</taxon>
        <taxon>Bacteroidota</taxon>
        <taxon>Flavobacteriia</taxon>
        <taxon>Flavobacteriales</taxon>
        <taxon>Flavobacteriaceae</taxon>
        <taxon>Psychroflexus</taxon>
    </lineage>
</organism>
<comment type="caution">
    <text evidence="2">The sequence shown here is derived from an EMBL/GenBank/DDBJ whole genome shotgun (WGS) entry which is preliminary data.</text>
</comment>
<name>A0ABW3GL05_9FLAO</name>
<feature type="chain" id="PRO_5045182321" description="Lipocalin-like domain-containing protein" evidence="1">
    <location>
        <begin position="24"/>
        <end position="154"/>
    </location>
</feature>
<keyword evidence="1" id="KW-0732">Signal</keyword>
<protein>
    <recommendedName>
        <fullName evidence="4">Lipocalin-like domain-containing protein</fullName>
    </recommendedName>
</protein>
<evidence type="ECO:0000313" key="3">
    <source>
        <dbReference type="Proteomes" id="UP001597049"/>
    </source>
</evidence>
<dbReference type="Proteomes" id="UP001597049">
    <property type="component" value="Unassembled WGS sequence"/>
</dbReference>
<dbReference type="PROSITE" id="PS51257">
    <property type="entry name" value="PROKAR_LIPOPROTEIN"/>
    <property type="match status" value="1"/>
</dbReference>
<evidence type="ECO:0008006" key="4">
    <source>
        <dbReference type="Google" id="ProtNLM"/>
    </source>
</evidence>
<gene>
    <name evidence="2" type="ORF">ACFQ0R_00730</name>
</gene>
<feature type="signal peptide" evidence="1">
    <location>
        <begin position="1"/>
        <end position="23"/>
    </location>
</feature>
<reference evidence="3" key="1">
    <citation type="journal article" date="2019" name="Int. J. Syst. Evol. Microbiol.">
        <title>The Global Catalogue of Microorganisms (GCM) 10K type strain sequencing project: providing services to taxonomists for standard genome sequencing and annotation.</title>
        <authorList>
            <consortium name="The Broad Institute Genomics Platform"/>
            <consortium name="The Broad Institute Genome Sequencing Center for Infectious Disease"/>
            <person name="Wu L."/>
            <person name="Ma J."/>
        </authorList>
    </citation>
    <scope>NUCLEOTIDE SEQUENCE [LARGE SCALE GENOMIC DNA]</scope>
    <source>
        <strain evidence="3">CCUG 56752</strain>
    </source>
</reference>